<dbReference type="eggNOG" id="KOG0683">
    <property type="taxonomic scope" value="Eukaryota"/>
</dbReference>
<dbReference type="OrthoDB" id="3364440at2759"/>
<dbReference type="Pfam" id="PF00120">
    <property type="entry name" value="Gln-synt_C"/>
    <property type="match status" value="1"/>
</dbReference>
<dbReference type="HOGENOM" id="CLU_017290_6_1_1"/>
<evidence type="ECO:0000256" key="2">
    <source>
        <dbReference type="PROSITE-ProRule" id="PRU01331"/>
    </source>
</evidence>
<keyword evidence="6" id="KW-1185">Reference proteome</keyword>
<gene>
    <name evidence="5" type="ORF">PVAR5_5740</name>
</gene>
<comment type="similarity">
    <text evidence="2 3">Belongs to the glutamine synthetase family.</text>
</comment>
<keyword evidence="1" id="KW-0436">Ligase</keyword>
<evidence type="ECO:0000256" key="3">
    <source>
        <dbReference type="RuleBase" id="RU000384"/>
    </source>
</evidence>
<dbReference type="PANTHER" id="PTHR43785:SF2">
    <property type="entry name" value="TYPE-1 GLUTAMINE SYNTHETASE 1"/>
    <property type="match status" value="1"/>
</dbReference>
<protein>
    <submittedName>
        <fullName evidence="5">FluG protein</fullName>
    </submittedName>
</protein>
<dbReference type="SUPFAM" id="SSF55931">
    <property type="entry name" value="Glutamine synthetase/guanido kinase"/>
    <property type="match status" value="1"/>
</dbReference>
<comment type="caution">
    <text evidence="5">The sequence shown here is derived from an EMBL/GenBank/DDBJ whole genome shotgun (WGS) entry which is preliminary data.</text>
</comment>
<evidence type="ECO:0000256" key="1">
    <source>
        <dbReference type="ARBA" id="ARBA00022598"/>
    </source>
</evidence>
<dbReference type="SMART" id="SM01230">
    <property type="entry name" value="Gln-synt_C"/>
    <property type="match status" value="1"/>
</dbReference>
<feature type="domain" description="GS catalytic" evidence="4">
    <location>
        <begin position="21"/>
        <end position="341"/>
    </location>
</feature>
<dbReference type="InterPro" id="IPR014746">
    <property type="entry name" value="Gln_synth/guanido_kin_cat_dom"/>
</dbReference>
<dbReference type="Proteomes" id="UP000018001">
    <property type="component" value="Unassembled WGS sequence"/>
</dbReference>
<dbReference type="InParanoid" id="V5G4Y2"/>
<name>V5G4Y2_BYSSN</name>
<dbReference type="InterPro" id="IPR008146">
    <property type="entry name" value="Gln_synth_cat_dom"/>
</dbReference>
<dbReference type="Gene3D" id="3.30.590.10">
    <property type="entry name" value="Glutamine synthetase/guanido kinase, catalytic domain"/>
    <property type="match status" value="1"/>
</dbReference>
<evidence type="ECO:0000313" key="5">
    <source>
        <dbReference type="EMBL" id="GAD97071.1"/>
    </source>
</evidence>
<evidence type="ECO:0000313" key="6">
    <source>
        <dbReference type="Proteomes" id="UP000018001"/>
    </source>
</evidence>
<organism evidence="5 6">
    <name type="scientific">Byssochlamys spectabilis (strain No. 5 / NBRC 109023)</name>
    <name type="common">Paecilomyces variotii</name>
    <dbReference type="NCBI Taxonomy" id="1356009"/>
    <lineage>
        <taxon>Eukaryota</taxon>
        <taxon>Fungi</taxon>
        <taxon>Dikarya</taxon>
        <taxon>Ascomycota</taxon>
        <taxon>Pezizomycotina</taxon>
        <taxon>Eurotiomycetes</taxon>
        <taxon>Eurotiomycetidae</taxon>
        <taxon>Eurotiales</taxon>
        <taxon>Thermoascaceae</taxon>
        <taxon>Paecilomyces</taxon>
    </lineage>
</organism>
<evidence type="ECO:0000259" key="4">
    <source>
        <dbReference type="PROSITE" id="PS51987"/>
    </source>
</evidence>
<dbReference type="PROSITE" id="PS51987">
    <property type="entry name" value="GS_CATALYTIC"/>
    <property type="match status" value="1"/>
</dbReference>
<sequence length="341" mass="37937">MCSIVEKLPQNGNRPDSTVCPRIALREVLDVALRRWGIRFLVGFEVELVILRENKNKNIEDHQFVPLCSGPGHYSVASIRDSSFHYLDECVTELMGAGVDIHDFHVEGTTGQFENSLAPLTPMAAVDELVRVHDMVKSIVSRHGYIATMVPRLSGLRQGTGQHIHISLSPSDREECFLAGLLNHLPGICAVTMPYSQSYARVGKLEAGEWADWSTENRDVAVRKIESGHWEIRCADACANMYLALATILAAGLLGVQHQHPLMLSDASLVSDSESANSDVPAKLPRKLEDALQLLQESLPQLHEILNNDILHDYVALKQVESGRMAQLDREEMERLMVTLF</sequence>
<accession>V5G4Y2</accession>
<dbReference type="EMBL" id="BAUL01000183">
    <property type="protein sequence ID" value="GAD97071.1"/>
    <property type="molecule type" value="Genomic_DNA"/>
</dbReference>
<dbReference type="AlphaFoldDB" id="V5G4Y2"/>
<reference evidence="6" key="1">
    <citation type="journal article" date="2014" name="Genome Announc.">
        <title>Draft genome sequence of the formaldehyde-resistant fungus Byssochlamys spectabilis No. 5 (anamorph Paecilomyces variotii No. 5) (NBRC109023).</title>
        <authorList>
            <person name="Oka T."/>
            <person name="Ekino K."/>
            <person name="Fukuda K."/>
            <person name="Nomura Y."/>
        </authorList>
    </citation>
    <scope>NUCLEOTIDE SEQUENCE [LARGE SCALE GENOMIC DNA]</scope>
    <source>
        <strain evidence="6">No. 5 / NBRC 109023</strain>
    </source>
</reference>
<dbReference type="PANTHER" id="PTHR43785">
    <property type="entry name" value="GAMMA-GLUTAMYLPUTRESCINE SYNTHETASE"/>
    <property type="match status" value="1"/>
</dbReference>
<dbReference type="GO" id="GO:0004356">
    <property type="term" value="F:glutamine synthetase activity"/>
    <property type="evidence" value="ECO:0007669"/>
    <property type="project" value="InterPro"/>
</dbReference>
<proteinExistence type="inferred from homology"/>